<evidence type="ECO:0000313" key="3">
    <source>
        <dbReference type="Proteomes" id="UP000292507"/>
    </source>
</evidence>
<dbReference type="Gene3D" id="6.10.250.660">
    <property type="match status" value="1"/>
</dbReference>
<dbReference type="Proteomes" id="UP000292507">
    <property type="component" value="Unassembled WGS sequence"/>
</dbReference>
<dbReference type="EMBL" id="SHKV01000001">
    <property type="protein sequence ID" value="RZU30396.1"/>
    <property type="molecule type" value="Genomic_DNA"/>
</dbReference>
<protein>
    <submittedName>
        <fullName evidence="2">DivIVA domain-containing protein</fullName>
    </submittedName>
</protein>
<name>A0A4V2G1S7_9ACTN</name>
<comment type="caution">
    <text evidence="2">The sequence shown here is derived from an EMBL/GenBank/DDBJ whole genome shotgun (WGS) entry which is preliminary data.</text>
</comment>
<dbReference type="InterPro" id="IPR019933">
    <property type="entry name" value="DivIVA_domain"/>
</dbReference>
<reference evidence="2 3" key="1">
    <citation type="submission" date="2019-02" db="EMBL/GenBank/DDBJ databases">
        <title>Sequencing the genomes of 1000 actinobacteria strains.</title>
        <authorList>
            <person name="Klenk H.-P."/>
        </authorList>
    </citation>
    <scope>NUCLEOTIDE SEQUENCE [LARGE SCALE GENOMIC DNA]</scope>
    <source>
        <strain evidence="2 3">DSM 44509</strain>
    </source>
</reference>
<keyword evidence="3" id="KW-1185">Reference proteome</keyword>
<sequence>MLSFVLFVVVVLLVGGALFLVASLVLGRGETRPPADPDRSPVELPVDRAVTAADVRALRMTVTARGYRMAEVDWLLDQLARTLDERDAVIAGLRAEIGARSTQETPPEPGAALPERGVDRDA</sequence>
<gene>
    <name evidence="2" type="ORF">BKA19_0012</name>
</gene>
<proteinExistence type="predicted"/>
<feature type="region of interest" description="Disordered" evidence="1">
    <location>
        <begin position="98"/>
        <end position="122"/>
    </location>
</feature>
<evidence type="ECO:0000313" key="2">
    <source>
        <dbReference type="EMBL" id="RZU30396.1"/>
    </source>
</evidence>
<dbReference type="NCBIfam" id="TIGR03544">
    <property type="entry name" value="DivI1A_domain"/>
    <property type="match status" value="1"/>
</dbReference>
<dbReference type="RefSeq" id="WP_242610891.1">
    <property type="nucleotide sequence ID" value="NZ_POQT01000011.1"/>
</dbReference>
<dbReference type="AlphaFoldDB" id="A0A4V2G1S7"/>
<organism evidence="2 3">
    <name type="scientific">Blastococcus saxobsidens</name>
    <dbReference type="NCBI Taxonomy" id="138336"/>
    <lineage>
        <taxon>Bacteria</taxon>
        <taxon>Bacillati</taxon>
        <taxon>Actinomycetota</taxon>
        <taxon>Actinomycetes</taxon>
        <taxon>Geodermatophilales</taxon>
        <taxon>Geodermatophilaceae</taxon>
        <taxon>Blastococcus</taxon>
    </lineage>
</organism>
<evidence type="ECO:0000256" key="1">
    <source>
        <dbReference type="SAM" id="MobiDB-lite"/>
    </source>
</evidence>
<accession>A0A4V2G1S7</accession>